<keyword evidence="2" id="KW-0812">Transmembrane</keyword>
<feature type="compositionally biased region" description="Low complexity" evidence="1">
    <location>
        <begin position="29"/>
        <end position="42"/>
    </location>
</feature>
<dbReference type="Proteomes" id="UP000327013">
    <property type="component" value="Chromosome 6"/>
</dbReference>
<organism evidence="3 4">
    <name type="scientific">Carpinus fangiana</name>
    <dbReference type="NCBI Taxonomy" id="176857"/>
    <lineage>
        <taxon>Eukaryota</taxon>
        <taxon>Viridiplantae</taxon>
        <taxon>Streptophyta</taxon>
        <taxon>Embryophyta</taxon>
        <taxon>Tracheophyta</taxon>
        <taxon>Spermatophyta</taxon>
        <taxon>Magnoliopsida</taxon>
        <taxon>eudicotyledons</taxon>
        <taxon>Gunneridae</taxon>
        <taxon>Pentapetalae</taxon>
        <taxon>rosids</taxon>
        <taxon>fabids</taxon>
        <taxon>Fagales</taxon>
        <taxon>Betulaceae</taxon>
        <taxon>Carpinus</taxon>
    </lineage>
</organism>
<keyword evidence="2" id="KW-0472">Membrane</keyword>
<accession>A0A5N6RFT3</accession>
<evidence type="ECO:0000256" key="1">
    <source>
        <dbReference type="SAM" id="MobiDB-lite"/>
    </source>
</evidence>
<proteinExistence type="predicted"/>
<protein>
    <submittedName>
        <fullName evidence="3">Uncharacterized protein</fullName>
    </submittedName>
</protein>
<feature type="region of interest" description="Disordered" evidence="1">
    <location>
        <begin position="1"/>
        <end position="51"/>
    </location>
</feature>
<gene>
    <name evidence="3" type="ORF">FH972_016393</name>
</gene>
<feature type="compositionally biased region" description="Polar residues" evidence="1">
    <location>
        <begin position="1"/>
        <end position="10"/>
    </location>
</feature>
<keyword evidence="4" id="KW-1185">Reference proteome</keyword>
<keyword evidence="2" id="KW-1133">Transmembrane helix</keyword>
<dbReference type="AlphaFoldDB" id="A0A5N6RFT3"/>
<evidence type="ECO:0000313" key="4">
    <source>
        <dbReference type="Proteomes" id="UP000327013"/>
    </source>
</evidence>
<evidence type="ECO:0000256" key="2">
    <source>
        <dbReference type="SAM" id="Phobius"/>
    </source>
</evidence>
<feature type="transmembrane region" description="Helical" evidence="2">
    <location>
        <begin position="90"/>
        <end position="108"/>
    </location>
</feature>
<sequence length="136" mass="15120">MWVTSTSQSPPLMAWPKRVPTQTSPPTPFSSSPASGPGISNSAKSFTPAWLNPNSSPTRSFSTLSSACTQSVGIGLKRKPYFIVWEIRETWFLGVLWFCVLQIMIWNLKPLGHSLKCLRMVFTQMSIASRLSFGHV</sequence>
<name>A0A5N6RFT3_9ROSI</name>
<reference evidence="3 4" key="1">
    <citation type="submission" date="2019-06" db="EMBL/GenBank/DDBJ databases">
        <title>A chromosomal-level reference genome of Carpinus fangiana (Coryloideae, Betulaceae).</title>
        <authorList>
            <person name="Yang X."/>
            <person name="Wang Z."/>
            <person name="Zhang L."/>
            <person name="Hao G."/>
            <person name="Liu J."/>
            <person name="Yang Y."/>
        </authorList>
    </citation>
    <scope>NUCLEOTIDE SEQUENCE [LARGE SCALE GENOMIC DNA]</scope>
    <source>
        <strain evidence="3">Cfa_2016G</strain>
        <tissue evidence="3">Leaf</tissue>
    </source>
</reference>
<evidence type="ECO:0000313" key="3">
    <source>
        <dbReference type="EMBL" id="KAE8077875.1"/>
    </source>
</evidence>
<dbReference type="EMBL" id="CM017326">
    <property type="protein sequence ID" value="KAE8077875.1"/>
    <property type="molecule type" value="Genomic_DNA"/>
</dbReference>